<gene>
    <name evidence="2" type="ORF">PR001_g8599</name>
    <name evidence="1" type="ORF">PR002_g9259</name>
    <name evidence="3" type="ORF">PR003_g34117</name>
</gene>
<evidence type="ECO:0000313" key="4">
    <source>
        <dbReference type="Proteomes" id="UP000429607"/>
    </source>
</evidence>
<sequence>MVYVIIFACCWGASGDTIINIIGLLAAAGHATAGSSLTDQPYRVAASISDTTHGNANRTACS</sequence>
<proteinExistence type="predicted"/>
<comment type="caution">
    <text evidence="3">The sequence shown here is derived from an EMBL/GenBank/DDBJ whole genome shotgun (WGS) entry which is preliminary data.</text>
</comment>
<organism evidence="3 5">
    <name type="scientific">Phytophthora rubi</name>
    <dbReference type="NCBI Taxonomy" id="129364"/>
    <lineage>
        <taxon>Eukaryota</taxon>
        <taxon>Sar</taxon>
        <taxon>Stramenopiles</taxon>
        <taxon>Oomycota</taxon>
        <taxon>Peronosporomycetes</taxon>
        <taxon>Peronosporales</taxon>
        <taxon>Peronosporaceae</taxon>
        <taxon>Phytophthora</taxon>
    </lineage>
</organism>
<evidence type="ECO:0000313" key="5">
    <source>
        <dbReference type="Proteomes" id="UP000434957"/>
    </source>
</evidence>
<protein>
    <submittedName>
        <fullName evidence="3">Uncharacterized protein</fullName>
    </submittedName>
</protein>
<dbReference type="AlphaFoldDB" id="A0A6A4AUP1"/>
<reference evidence="3 5" key="1">
    <citation type="submission" date="2018-08" db="EMBL/GenBank/DDBJ databases">
        <title>Genomic investigation of the strawberry pathogen Phytophthora fragariae indicates pathogenicity is determined by transcriptional variation in three key races.</title>
        <authorList>
            <person name="Adams T.M."/>
            <person name="Armitage A.D."/>
            <person name="Sobczyk M.K."/>
            <person name="Bates H.J."/>
            <person name="Dunwell J.M."/>
            <person name="Nellist C.F."/>
            <person name="Harrison R.J."/>
        </authorList>
    </citation>
    <scope>NUCLEOTIDE SEQUENCE [LARGE SCALE GENOMIC DNA]</scope>
    <source>
        <strain evidence="2 4">SCRP249</strain>
        <strain evidence="1 6">SCRP324</strain>
        <strain evidence="3 5">SCRP333</strain>
    </source>
</reference>
<evidence type="ECO:0000313" key="2">
    <source>
        <dbReference type="EMBL" id="KAE9036931.1"/>
    </source>
</evidence>
<dbReference type="Proteomes" id="UP000435112">
    <property type="component" value="Unassembled WGS sequence"/>
</dbReference>
<accession>A0A6A4AUP1</accession>
<evidence type="ECO:0000313" key="3">
    <source>
        <dbReference type="EMBL" id="KAE9261010.1"/>
    </source>
</evidence>
<keyword evidence="5" id="KW-1185">Reference proteome</keyword>
<evidence type="ECO:0000313" key="1">
    <source>
        <dbReference type="EMBL" id="KAE9032271.1"/>
    </source>
</evidence>
<dbReference type="Proteomes" id="UP000434957">
    <property type="component" value="Unassembled WGS sequence"/>
</dbReference>
<dbReference type="EMBL" id="QXFU01000490">
    <property type="protein sequence ID" value="KAE9032271.1"/>
    <property type="molecule type" value="Genomic_DNA"/>
</dbReference>
<dbReference type="EMBL" id="QXFV01000459">
    <property type="protein sequence ID" value="KAE9036931.1"/>
    <property type="molecule type" value="Genomic_DNA"/>
</dbReference>
<evidence type="ECO:0000313" key="6">
    <source>
        <dbReference type="Proteomes" id="UP000435112"/>
    </source>
</evidence>
<dbReference type="EMBL" id="QXFT01010738">
    <property type="protein sequence ID" value="KAE9261010.1"/>
    <property type="molecule type" value="Genomic_DNA"/>
</dbReference>
<name>A0A6A4AUP1_9STRA</name>
<dbReference type="Proteomes" id="UP000429607">
    <property type="component" value="Unassembled WGS sequence"/>
</dbReference>